<reference evidence="2" key="1">
    <citation type="submission" date="2020-07" db="EMBL/GenBank/DDBJ databases">
        <authorList>
            <person name="Nieuwenhuis M."/>
            <person name="Van De Peppel L.J.J."/>
        </authorList>
    </citation>
    <scope>NUCLEOTIDE SEQUENCE</scope>
    <source>
        <strain evidence="2">AP01</strain>
        <tissue evidence="2">Mycelium</tissue>
    </source>
</reference>
<sequence>MNDTTTSTFPKSWACHLRMLQACFKVWTKDLMTGGPKTLANNAMDLYHMWVAWNDRPDELHRLNNAIWEEEVDAVQRVSKWLDQTGWLVTFVPCWCHVDRWVWLCIEAKNGFAQAGELFLPAIDVSEPAPASSTTPAPSSRQPTPTLEVTPSVMEAGSSEERHNEDSGAVASAAGVQDDNVEMAGLGVGTGNGGVIPGVESGAVTSDKDSRMTNVDLGLARNTGVVEESDALPLAPRLCPWLPLMGTQLMLPSGWQEWARVEAKAKGTGNAVASSSGSGHWPQTLVGVVIDQKHTAANKMGETVVGPTTDKHHQMNAFGVDGKSTGEVEVEVLSKAVVEDSESDGSVEVVLGPSKAVEADNPATFSFLASNREKSDTVLTWAAAVARMQKDSTDVPPVPAAVKREVGPHASSGTTFFGNIVIMQLLVQCMYQNMLQATSALGCWAANTCGDLWALKALYATLRLQEKEALAHVSEMEAVLGWFADMMESERDEGM</sequence>
<organism evidence="2 3">
    <name type="scientific">Asterophora parasitica</name>
    <dbReference type="NCBI Taxonomy" id="117018"/>
    <lineage>
        <taxon>Eukaryota</taxon>
        <taxon>Fungi</taxon>
        <taxon>Dikarya</taxon>
        <taxon>Basidiomycota</taxon>
        <taxon>Agaricomycotina</taxon>
        <taxon>Agaricomycetes</taxon>
        <taxon>Agaricomycetidae</taxon>
        <taxon>Agaricales</taxon>
        <taxon>Tricholomatineae</taxon>
        <taxon>Lyophyllaceae</taxon>
        <taxon>Asterophora</taxon>
    </lineage>
</organism>
<evidence type="ECO:0000256" key="1">
    <source>
        <dbReference type="SAM" id="MobiDB-lite"/>
    </source>
</evidence>
<gene>
    <name evidence="2" type="ORF">DXG03_001892</name>
</gene>
<dbReference type="Proteomes" id="UP000775547">
    <property type="component" value="Unassembled WGS sequence"/>
</dbReference>
<dbReference type="AlphaFoldDB" id="A0A9P7FZH0"/>
<protein>
    <submittedName>
        <fullName evidence="2">Uncharacterized protein</fullName>
    </submittedName>
</protein>
<name>A0A9P7FZH0_9AGAR</name>
<comment type="caution">
    <text evidence="2">The sequence shown here is derived from an EMBL/GenBank/DDBJ whole genome shotgun (WGS) entry which is preliminary data.</text>
</comment>
<feature type="compositionally biased region" description="Low complexity" evidence="1">
    <location>
        <begin position="128"/>
        <end position="146"/>
    </location>
</feature>
<dbReference type="EMBL" id="JABCKV010001472">
    <property type="protein sequence ID" value="KAG5639994.1"/>
    <property type="molecule type" value="Genomic_DNA"/>
</dbReference>
<feature type="region of interest" description="Disordered" evidence="1">
    <location>
        <begin position="128"/>
        <end position="171"/>
    </location>
</feature>
<accession>A0A9P7FZH0</accession>
<keyword evidence="3" id="KW-1185">Reference proteome</keyword>
<evidence type="ECO:0000313" key="3">
    <source>
        <dbReference type="Proteomes" id="UP000775547"/>
    </source>
</evidence>
<feature type="non-terminal residue" evidence="2">
    <location>
        <position position="495"/>
    </location>
</feature>
<reference evidence="2" key="2">
    <citation type="submission" date="2021-10" db="EMBL/GenBank/DDBJ databases">
        <title>Phylogenomics reveals ancestral predisposition of the termite-cultivated fungus Termitomyces towards a domesticated lifestyle.</title>
        <authorList>
            <person name="Auxier B."/>
            <person name="Grum-Grzhimaylo A."/>
            <person name="Cardenas M.E."/>
            <person name="Lodge J.D."/>
            <person name="Laessoe T."/>
            <person name="Pedersen O."/>
            <person name="Smith M.E."/>
            <person name="Kuyper T.W."/>
            <person name="Franco-Molano E.A."/>
            <person name="Baroni T.J."/>
            <person name="Aanen D.K."/>
        </authorList>
    </citation>
    <scope>NUCLEOTIDE SEQUENCE</scope>
    <source>
        <strain evidence="2">AP01</strain>
        <tissue evidence="2">Mycelium</tissue>
    </source>
</reference>
<evidence type="ECO:0000313" key="2">
    <source>
        <dbReference type="EMBL" id="KAG5639994.1"/>
    </source>
</evidence>
<proteinExistence type="predicted"/>